<gene>
    <name evidence="12" type="ORF">E1963_05245</name>
</gene>
<evidence type="ECO:0000259" key="11">
    <source>
        <dbReference type="Pfam" id="PF21445"/>
    </source>
</evidence>
<keyword evidence="7" id="KW-0067">ATP-binding</keyword>
<dbReference type="InterPro" id="IPR027417">
    <property type="entry name" value="P-loop_NTPase"/>
</dbReference>
<keyword evidence="8" id="KW-0238">DNA-binding</keyword>
<dbReference type="Gene3D" id="3.40.50.300">
    <property type="entry name" value="P-loop containing nucleotide triphosphate hydrolases"/>
    <property type="match status" value="4"/>
</dbReference>
<reference evidence="12 13" key="1">
    <citation type="journal article" date="2016" name="Nat. Microbiol.">
        <title>The Mouse Intestinal Bacterial Collection (miBC) provides host-specific insight into cultured diversity and functional potential of the gut microbiota.</title>
        <authorList>
            <person name="Lagkouvardos I."/>
            <person name="Pukall R."/>
            <person name="Abt B."/>
            <person name="Foesel B.U."/>
            <person name="Meier-Kolthoff J.P."/>
            <person name="Kumar N."/>
            <person name="Bresciani A."/>
            <person name="Martinez I."/>
            <person name="Just S."/>
            <person name="Ziegler C."/>
            <person name="Brugiroux S."/>
            <person name="Garzetti D."/>
            <person name="Wenning M."/>
            <person name="Bui T.P."/>
            <person name="Wang J."/>
            <person name="Hugenholtz F."/>
            <person name="Plugge C.M."/>
            <person name="Peterson D.A."/>
            <person name="Hornef M.W."/>
            <person name="Baines J.F."/>
            <person name="Smidt H."/>
            <person name="Walter J."/>
            <person name="Kristiansen K."/>
            <person name="Nielsen H.B."/>
            <person name="Haller D."/>
            <person name="Overmann J."/>
            <person name="Stecher B."/>
            <person name="Clavel T."/>
        </authorList>
    </citation>
    <scope>NUCLEOTIDE SEQUENCE [LARGE SCALE GENOMIC DNA]</scope>
    <source>
        <strain evidence="12 13">DSM 28560</strain>
    </source>
</reference>
<evidence type="ECO:0000256" key="2">
    <source>
        <dbReference type="ARBA" id="ARBA00022741"/>
    </source>
</evidence>
<evidence type="ECO:0000256" key="7">
    <source>
        <dbReference type="ARBA" id="ARBA00022840"/>
    </source>
</evidence>
<dbReference type="Gene3D" id="3.90.320.10">
    <property type="match status" value="1"/>
</dbReference>
<dbReference type="InterPro" id="IPR049035">
    <property type="entry name" value="ADDB_N"/>
</dbReference>
<evidence type="ECO:0000313" key="12">
    <source>
        <dbReference type="EMBL" id="TDA22792.1"/>
    </source>
</evidence>
<evidence type="ECO:0000313" key="13">
    <source>
        <dbReference type="Proteomes" id="UP000295710"/>
    </source>
</evidence>
<accession>A0A4R4FGF1</accession>
<dbReference type="AlphaFoldDB" id="A0A4R4FGF1"/>
<organism evidence="12 13">
    <name type="scientific">Extibacter muris</name>
    <dbReference type="NCBI Taxonomy" id="1796622"/>
    <lineage>
        <taxon>Bacteria</taxon>
        <taxon>Bacillati</taxon>
        <taxon>Bacillota</taxon>
        <taxon>Clostridia</taxon>
        <taxon>Lachnospirales</taxon>
        <taxon>Lachnospiraceae</taxon>
        <taxon>Extibacter</taxon>
    </lineage>
</organism>
<keyword evidence="9" id="KW-0234">DNA repair</keyword>
<evidence type="ECO:0000256" key="1">
    <source>
        <dbReference type="ARBA" id="ARBA00022722"/>
    </source>
</evidence>
<dbReference type="EMBL" id="SMMX01000003">
    <property type="protein sequence ID" value="TDA22792.1"/>
    <property type="molecule type" value="Genomic_DNA"/>
</dbReference>
<keyword evidence="4" id="KW-0378">Hydrolase</keyword>
<evidence type="ECO:0000259" key="10">
    <source>
        <dbReference type="Pfam" id="PF12705"/>
    </source>
</evidence>
<dbReference type="PANTHER" id="PTHR30591:SF1">
    <property type="entry name" value="RECBCD ENZYME SUBUNIT RECC"/>
    <property type="match status" value="1"/>
</dbReference>
<dbReference type="GO" id="GO:0004386">
    <property type="term" value="F:helicase activity"/>
    <property type="evidence" value="ECO:0007669"/>
    <property type="project" value="UniProtKB-KW"/>
</dbReference>
<dbReference type="RefSeq" id="WP_132276020.1">
    <property type="nucleotide sequence ID" value="NZ_JAOBST010000005.1"/>
</dbReference>
<evidence type="ECO:0000256" key="9">
    <source>
        <dbReference type="ARBA" id="ARBA00023204"/>
    </source>
</evidence>
<comment type="caution">
    <text evidence="12">The sequence shown here is derived from an EMBL/GenBank/DDBJ whole genome shotgun (WGS) entry which is preliminary data.</text>
</comment>
<evidence type="ECO:0000256" key="8">
    <source>
        <dbReference type="ARBA" id="ARBA00023125"/>
    </source>
</evidence>
<dbReference type="SUPFAM" id="SSF52540">
    <property type="entry name" value="P-loop containing nucleoside triphosphate hydrolases"/>
    <property type="match status" value="1"/>
</dbReference>
<keyword evidence="1" id="KW-0540">Nuclease</keyword>
<dbReference type="GO" id="GO:0005524">
    <property type="term" value="F:ATP binding"/>
    <property type="evidence" value="ECO:0007669"/>
    <property type="project" value="UniProtKB-KW"/>
</dbReference>
<keyword evidence="2" id="KW-0547">Nucleotide-binding</keyword>
<dbReference type="GO" id="GO:0006281">
    <property type="term" value="P:DNA repair"/>
    <property type="evidence" value="ECO:0007669"/>
    <property type="project" value="UniProtKB-KW"/>
</dbReference>
<keyword evidence="6 12" id="KW-0269">Exonuclease</keyword>
<feature type="domain" description="ATP-dependent helicase/deoxyribonuclease subunit B N-terminal" evidence="11">
    <location>
        <begin position="5"/>
        <end position="292"/>
    </location>
</feature>
<sequence>MPLQFIFGPSGSGKSTYLYERVIEESQHYPEQKFLVLVPEQFTMQTQKDLVSMHPSKGIMNIDVLSFGRLAYRVFEETGGGELPVLDDEGKNLILRRIAGKYEDRLKVLKGNMKKLGYISEVKSVISEFTQYDIGEEELEKVMETAGKDSRLYYKLKDISLLYKGFSEYLEERYITKEELLDVLSRVAGQSELLKGSTVVLDGFTGFTPVQNRLLLELLRCCREVVVTVTMDDREDPYVYSHPYQLFAISKQMVASLVRIARESSIEMNEPVCLYGRPLPRFRGNDAMAYLERSLFRYGRHSYTSAQSAVSVHVARNPREEALAVAGRVRNLVRTKGYRYREVGVIASDMNIYGDYLEQAFDLYDIPVFMDHKRSILLNSFVEYVRSLLNMVQQRFSYESVFRFLRTDLAGFTGEDIDDLENYVIGLGIKGYKKWQEKWIRRTKGMKEEELERLNHSRTAFVEKVDGFCYVLRQRRKTVRDITMAVYEFMVQEDLQVKLKRQEEEFQNSGELALAREYAQVYRIVLDLFDKFVTLLGDETVSLEEYIKLLDAGLEEARVGVIPPSPDQVVAGDVERTRLKDIKVLFFVGANDSYLPGALGQGGLLSEHDRQQFSREKLPLSPGSKEKAYIQKFYLYMNLTKPSDSLEVYYSKVSSDGKSSRPSYLIQELRRLFPQLSVEDEEGRQLPEQEMTEETAVARLIEGIGNARIQADPGWKELFSWYRRSPKWQRRLDRLIDAAFYAYSMDGLTKEAARRLYGDTFEDSITRMERYSTCAFAHFLAYGLGLAERQEYEFQAVDLGNVCHSALEKYSKLVEGTGRSWTDIREEEQREWIERSVEEAVADYGNSVLYSSARNEYMVGRMKQMLFRTIWALTRQLSAGDFKPAGYELRFANGKIDRVDTCEDDDKIYVKVLDYKTGMKAFDVVALYEGLQLQLMVYMDAAVKLEQRKNPDKEVVPAGVFYYRIQDPIVEKAAGKEERMEAVLKELKPDGVINEEEEVLSHLDRDRSGESLAIPVKYNKNGSLARGSKTVPEEDFRTLMEYAVRKVADVHREITDGGTAVRPYRKGQESGCDYCAYRHVCGFDVKVPGYAYRELDKMSKEEAIEAMRTEKGDTRP</sequence>
<dbReference type="Proteomes" id="UP000295710">
    <property type="component" value="Unassembled WGS sequence"/>
</dbReference>
<evidence type="ECO:0000256" key="3">
    <source>
        <dbReference type="ARBA" id="ARBA00022763"/>
    </source>
</evidence>
<name>A0A4R4FGF1_9FIRM</name>
<evidence type="ECO:0000256" key="5">
    <source>
        <dbReference type="ARBA" id="ARBA00022806"/>
    </source>
</evidence>
<evidence type="ECO:0000256" key="4">
    <source>
        <dbReference type="ARBA" id="ARBA00022801"/>
    </source>
</evidence>
<dbReference type="GO" id="GO:0004527">
    <property type="term" value="F:exonuclease activity"/>
    <property type="evidence" value="ECO:0007669"/>
    <property type="project" value="UniProtKB-KW"/>
</dbReference>
<keyword evidence="13" id="KW-1185">Reference proteome</keyword>
<protein>
    <submittedName>
        <fullName evidence="12">Helicase-exonuclease AddAB subunit AddB</fullName>
    </submittedName>
</protein>
<feature type="domain" description="PD-(D/E)XK endonuclease-like" evidence="10">
    <location>
        <begin position="764"/>
        <end position="1081"/>
    </location>
</feature>
<dbReference type="Pfam" id="PF21445">
    <property type="entry name" value="ADDB_N"/>
    <property type="match status" value="1"/>
</dbReference>
<keyword evidence="5 12" id="KW-0347">Helicase</keyword>
<dbReference type="InterPro" id="IPR038726">
    <property type="entry name" value="PDDEXK_AddAB-type"/>
</dbReference>
<dbReference type="GO" id="GO:0003677">
    <property type="term" value="F:DNA binding"/>
    <property type="evidence" value="ECO:0007669"/>
    <property type="project" value="UniProtKB-KW"/>
</dbReference>
<evidence type="ECO:0000256" key="6">
    <source>
        <dbReference type="ARBA" id="ARBA00022839"/>
    </source>
</evidence>
<dbReference type="InterPro" id="IPR011604">
    <property type="entry name" value="PDDEXK-like_dom_sf"/>
</dbReference>
<dbReference type="Pfam" id="PF12705">
    <property type="entry name" value="PDDEXK_1"/>
    <property type="match status" value="1"/>
</dbReference>
<dbReference type="GO" id="GO:0006310">
    <property type="term" value="P:DNA recombination"/>
    <property type="evidence" value="ECO:0007669"/>
    <property type="project" value="TreeGrafter"/>
</dbReference>
<keyword evidence="3" id="KW-0227">DNA damage</keyword>
<dbReference type="PANTHER" id="PTHR30591">
    <property type="entry name" value="RECBCD ENZYME SUBUNIT RECC"/>
    <property type="match status" value="1"/>
</dbReference>
<proteinExistence type="predicted"/>